<dbReference type="EMBL" id="LR862145">
    <property type="protein sequence ID" value="CAD1825582.1"/>
    <property type="molecule type" value="Genomic_DNA"/>
</dbReference>
<dbReference type="InterPro" id="IPR040269">
    <property type="entry name" value="VAB"/>
</dbReference>
<dbReference type="InterPro" id="IPR008546">
    <property type="entry name" value="VAN3-bd-like_auxin_canal"/>
</dbReference>
<dbReference type="PANTHER" id="PTHR31351:SF25">
    <property type="entry name" value="AUXIN CANALIZATION PROTEIN (DUF828)"/>
    <property type="match status" value="1"/>
</dbReference>
<evidence type="ECO:0000313" key="2">
    <source>
        <dbReference type="EMBL" id="CAD1825582.1"/>
    </source>
</evidence>
<evidence type="ECO:0000259" key="1">
    <source>
        <dbReference type="Pfam" id="PF05703"/>
    </source>
</evidence>
<protein>
    <recommendedName>
        <fullName evidence="1">VAN3-binding protein-like auxin canalisation domain-containing protein</fullName>
    </recommendedName>
</protein>
<organism evidence="2">
    <name type="scientific">Ananas comosus var. bracteatus</name>
    <name type="common">red pineapple</name>
    <dbReference type="NCBI Taxonomy" id="296719"/>
    <lineage>
        <taxon>Eukaryota</taxon>
        <taxon>Viridiplantae</taxon>
        <taxon>Streptophyta</taxon>
        <taxon>Embryophyta</taxon>
        <taxon>Tracheophyta</taxon>
        <taxon>Spermatophyta</taxon>
        <taxon>Magnoliopsida</taxon>
        <taxon>Liliopsida</taxon>
        <taxon>Poales</taxon>
        <taxon>Bromeliaceae</taxon>
        <taxon>Bromelioideae</taxon>
        <taxon>Ananas</taxon>
    </lineage>
</organism>
<feature type="domain" description="VAN3-binding protein-like auxin canalisation" evidence="1">
    <location>
        <begin position="15"/>
        <end position="152"/>
    </location>
</feature>
<accession>A0A6V7P434</accession>
<reference evidence="2" key="1">
    <citation type="submission" date="2020-07" db="EMBL/GenBank/DDBJ databases">
        <authorList>
            <person name="Lin J."/>
        </authorList>
    </citation>
    <scope>NUCLEOTIDE SEQUENCE</scope>
</reference>
<name>A0A6V7P434_ANACO</name>
<gene>
    <name evidence="2" type="ORF">CB5_LOCUS8793</name>
</gene>
<sequence>MILMEEAVAAFQSNARGSSSKSNERLEIDDGDEKSMQQWKFDDLTSWIWLQNAIHPESEDDHGLSKESISRRIKPSEGINLKKWVKEKKQRRKEEERLQKAEVHAAVSIAELAAALAAALAAIAAENTEASETASLTETAVTSAAALVAAHCG</sequence>
<dbReference type="Pfam" id="PF05703">
    <property type="entry name" value="Auxin_canalis"/>
    <property type="match status" value="1"/>
</dbReference>
<dbReference type="PANTHER" id="PTHR31351">
    <property type="entry name" value="EXPRESSED PROTEIN"/>
    <property type="match status" value="1"/>
</dbReference>
<dbReference type="AlphaFoldDB" id="A0A6V7P434"/>
<proteinExistence type="predicted"/>